<evidence type="ECO:0000313" key="4">
    <source>
        <dbReference type="EMBL" id="GGD11311.1"/>
    </source>
</evidence>
<dbReference type="EMBL" id="BMFF01000009">
    <property type="protein sequence ID" value="GGD11311.1"/>
    <property type="molecule type" value="Genomic_DNA"/>
</dbReference>
<dbReference type="SUPFAM" id="SSF56317">
    <property type="entry name" value="Carbon-nitrogen hydrolase"/>
    <property type="match status" value="1"/>
</dbReference>
<dbReference type="InterPro" id="IPR001110">
    <property type="entry name" value="UPF0012_CS"/>
</dbReference>
<dbReference type="PANTHER" id="PTHR23088">
    <property type="entry name" value="NITRILASE-RELATED"/>
    <property type="match status" value="1"/>
</dbReference>
<feature type="domain" description="CN hydrolase" evidence="3">
    <location>
        <begin position="2"/>
        <end position="251"/>
    </location>
</feature>
<evidence type="ECO:0000313" key="5">
    <source>
        <dbReference type="Proteomes" id="UP000638188"/>
    </source>
</evidence>
<dbReference type="InterPro" id="IPR036526">
    <property type="entry name" value="C-N_Hydrolase_sf"/>
</dbReference>
<accession>A0ABQ1Q2B2</accession>
<evidence type="ECO:0000259" key="3">
    <source>
        <dbReference type="PROSITE" id="PS50263"/>
    </source>
</evidence>
<dbReference type="InterPro" id="IPR045254">
    <property type="entry name" value="Nit1/2_C-N_Hydrolase"/>
</dbReference>
<dbReference type="Proteomes" id="UP000638188">
    <property type="component" value="Unassembled WGS sequence"/>
</dbReference>
<dbReference type="InterPro" id="IPR003010">
    <property type="entry name" value="C-N_Hydrolase"/>
</dbReference>
<comment type="caution">
    <text evidence="4">The sequence shown here is derived from an EMBL/GenBank/DDBJ whole genome shotgun (WGS) entry which is preliminary data.</text>
</comment>
<proteinExistence type="inferred from homology"/>
<dbReference type="GO" id="GO:0016787">
    <property type="term" value="F:hydrolase activity"/>
    <property type="evidence" value="ECO:0007669"/>
    <property type="project" value="UniProtKB-KW"/>
</dbReference>
<evidence type="ECO:0000256" key="2">
    <source>
        <dbReference type="ARBA" id="ARBA00022801"/>
    </source>
</evidence>
<sequence length="283" mass="30671">MHLVAAIQMISGPDVQANLDQAAPLIAQAAQAGAKLVLLPECFAAFGNRSLKEIGEAECSGQQPITRFLSRQASKHGIWLIGGSIPLPRAAGKKPMACCLVFDDQGQQVARYDKLHLFDVEVEDNHRSYRESKDYGYGDAIVCVDTPVGRVGLSICYDVRFPELYVALRQAGAELIVVPSAFTAVTGAAHWEVLLRARAIETQCYILAANQGGLHPGGRETFGRSCLVDPWGEVMDSLTTGEGVLCQSIDHDHLNTIRARMPVDRHRRLVPAQAIVAAAKESD</sequence>
<keyword evidence="2 4" id="KW-0378">Hydrolase</keyword>
<evidence type="ECO:0000256" key="1">
    <source>
        <dbReference type="ARBA" id="ARBA00010613"/>
    </source>
</evidence>
<dbReference type="PROSITE" id="PS01227">
    <property type="entry name" value="UPF0012"/>
    <property type="match status" value="1"/>
</dbReference>
<name>A0ABQ1Q2B2_9GAMM</name>
<protein>
    <submittedName>
        <fullName evidence="4">Hydrolase</fullName>
    </submittedName>
</protein>
<keyword evidence="5" id="KW-1185">Reference proteome</keyword>
<dbReference type="RefSeq" id="WP_150279189.1">
    <property type="nucleotide sequence ID" value="NZ_BMFF01000009.1"/>
</dbReference>
<dbReference type="PANTHER" id="PTHR23088:SF27">
    <property type="entry name" value="DEAMINATED GLUTATHIONE AMIDASE"/>
    <property type="match status" value="1"/>
</dbReference>
<reference evidence="5" key="1">
    <citation type="journal article" date="2019" name="Int. J. Syst. Evol. Microbiol.">
        <title>The Global Catalogue of Microorganisms (GCM) 10K type strain sequencing project: providing services to taxonomists for standard genome sequencing and annotation.</title>
        <authorList>
            <consortium name="The Broad Institute Genomics Platform"/>
            <consortium name="The Broad Institute Genome Sequencing Center for Infectious Disease"/>
            <person name="Wu L."/>
            <person name="Ma J."/>
        </authorList>
    </citation>
    <scope>NUCLEOTIDE SEQUENCE [LARGE SCALE GENOMIC DNA]</scope>
    <source>
        <strain evidence="5">CGMCC 1.12482</strain>
    </source>
</reference>
<dbReference type="PROSITE" id="PS50263">
    <property type="entry name" value="CN_HYDROLASE"/>
    <property type="match status" value="1"/>
</dbReference>
<dbReference type="Pfam" id="PF00795">
    <property type="entry name" value="CN_hydrolase"/>
    <property type="match status" value="1"/>
</dbReference>
<gene>
    <name evidence="4" type="ORF">GCM10007418_32870</name>
</gene>
<organism evidence="4 5">
    <name type="scientific">Halopseudomonas salina</name>
    <dbReference type="NCBI Taxonomy" id="1323744"/>
    <lineage>
        <taxon>Bacteria</taxon>
        <taxon>Pseudomonadati</taxon>
        <taxon>Pseudomonadota</taxon>
        <taxon>Gammaproteobacteria</taxon>
        <taxon>Pseudomonadales</taxon>
        <taxon>Pseudomonadaceae</taxon>
        <taxon>Halopseudomonas</taxon>
    </lineage>
</organism>
<dbReference type="Gene3D" id="3.60.110.10">
    <property type="entry name" value="Carbon-nitrogen hydrolase"/>
    <property type="match status" value="1"/>
</dbReference>
<dbReference type="CDD" id="cd07572">
    <property type="entry name" value="nit"/>
    <property type="match status" value="1"/>
</dbReference>
<comment type="similarity">
    <text evidence="1">Belongs to the carbon-nitrogen hydrolase superfamily. NIT1/NIT2 family.</text>
</comment>